<dbReference type="STRING" id="400727.A0A2T7PN49"/>
<dbReference type="PANTHER" id="PTHR47977">
    <property type="entry name" value="RAS-RELATED PROTEIN RAB"/>
    <property type="match status" value="1"/>
</dbReference>
<keyword evidence="7" id="KW-0966">Cell projection</keyword>
<evidence type="ECO:0000256" key="6">
    <source>
        <dbReference type="ARBA" id="ARBA00023134"/>
    </source>
</evidence>
<dbReference type="AlphaFoldDB" id="A0A2T7PN49"/>
<gene>
    <name evidence="8" type="ORF">C0Q70_06124</name>
</gene>
<dbReference type="PROSITE" id="PS51420">
    <property type="entry name" value="RHO"/>
    <property type="match status" value="1"/>
</dbReference>
<accession>A0A2T7PN49</accession>
<dbReference type="Pfam" id="PF00071">
    <property type="entry name" value="Ras"/>
    <property type="match status" value="1"/>
</dbReference>
<comment type="subcellular location">
    <subcellularLocation>
        <location evidence="1">Cell projection</location>
        <location evidence="1">Cilium</location>
        <location evidence="1">Flagellum</location>
    </subcellularLocation>
</comment>
<dbReference type="InterPro" id="IPR050227">
    <property type="entry name" value="Rab"/>
</dbReference>
<comment type="similarity">
    <text evidence="2">Belongs to the small GTPase superfamily. Rab family.</text>
</comment>
<name>A0A2T7PN49_POMCA</name>
<evidence type="ECO:0000313" key="9">
    <source>
        <dbReference type="Proteomes" id="UP000245119"/>
    </source>
</evidence>
<organism evidence="8 9">
    <name type="scientific">Pomacea canaliculata</name>
    <name type="common">Golden apple snail</name>
    <dbReference type="NCBI Taxonomy" id="400727"/>
    <lineage>
        <taxon>Eukaryota</taxon>
        <taxon>Metazoa</taxon>
        <taxon>Spiralia</taxon>
        <taxon>Lophotrochozoa</taxon>
        <taxon>Mollusca</taxon>
        <taxon>Gastropoda</taxon>
        <taxon>Caenogastropoda</taxon>
        <taxon>Architaenioglossa</taxon>
        <taxon>Ampullarioidea</taxon>
        <taxon>Ampullariidae</taxon>
        <taxon>Pomacea</taxon>
    </lineage>
</organism>
<proteinExistence type="inferred from homology"/>
<dbReference type="SMART" id="SM00174">
    <property type="entry name" value="RHO"/>
    <property type="match status" value="1"/>
</dbReference>
<dbReference type="GO" id="GO:0031514">
    <property type="term" value="C:motile cilium"/>
    <property type="evidence" value="ECO:0007669"/>
    <property type="project" value="UniProtKB-SubCell"/>
</dbReference>
<dbReference type="SMART" id="SM00175">
    <property type="entry name" value="RAB"/>
    <property type="match status" value="1"/>
</dbReference>
<evidence type="ECO:0000256" key="4">
    <source>
        <dbReference type="ARBA" id="ARBA00022846"/>
    </source>
</evidence>
<dbReference type="GO" id="GO:0030990">
    <property type="term" value="C:intraciliary transport particle"/>
    <property type="evidence" value="ECO:0007669"/>
    <property type="project" value="UniProtKB-ARBA"/>
</dbReference>
<evidence type="ECO:0000256" key="5">
    <source>
        <dbReference type="ARBA" id="ARBA00023069"/>
    </source>
</evidence>
<dbReference type="OrthoDB" id="265044at2759"/>
<evidence type="ECO:0000256" key="3">
    <source>
        <dbReference type="ARBA" id="ARBA00022741"/>
    </source>
</evidence>
<comment type="caution">
    <text evidence="8">The sequence shown here is derived from an EMBL/GenBank/DDBJ whole genome shotgun (WGS) entry which is preliminary data.</text>
</comment>
<dbReference type="InterPro" id="IPR001806">
    <property type="entry name" value="Small_GTPase"/>
</dbReference>
<dbReference type="GO" id="GO:0003924">
    <property type="term" value="F:GTPase activity"/>
    <property type="evidence" value="ECO:0007669"/>
    <property type="project" value="InterPro"/>
</dbReference>
<keyword evidence="5" id="KW-0969">Cilium</keyword>
<dbReference type="SUPFAM" id="SSF52540">
    <property type="entry name" value="P-loop containing nucleoside triphosphate hydrolases"/>
    <property type="match status" value="1"/>
</dbReference>
<dbReference type="PROSITE" id="PS51421">
    <property type="entry name" value="RAS"/>
    <property type="match status" value="1"/>
</dbReference>
<keyword evidence="4" id="KW-0282">Flagellum</keyword>
<evidence type="ECO:0000256" key="2">
    <source>
        <dbReference type="ARBA" id="ARBA00006270"/>
    </source>
</evidence>
<evidence type="ECO:0000256" key="7">
    <source>
        <dbReference type="ARBA" id="ARBA00023273"/>
    </source>
</evidence>
<evidence type="ECO:0008006" key="10">
    <source>
        <dbReference type="Google" id="ProtNLM"/>
    </source>
</evidence>
<keyword evidence="3" id="KW-0547">Nucleotide-binding</keyword>
<dbReference type="Proteomes" id="UP000245119">
    <property type="component" value="Linkage Group LG3"/>
</dbReference>
<dbReference type="EMBL" id="PZQS01000003">
    <property type="protein sequence ID" value="PVD34845.1"/>
    <property type="molecule type" value="Genomic_DNA"/>
</dbReference>
<dbReference type="PRINTS" id="PR00449">
    <property type="entry name" value="RASTRNSFRMNG"/>
</dbReference>
<dbReference type="InterPro" id="IPR027417">
    <property type="entry name" value="P-loop_NTPase"/>
</dbReference>
<keyword evidence="6" id="KW-0342">GTP-binding</keyword>
<evidence type="ECO:0000313" key="8">
    <source>
        <dbReference type="EMBL" id="PVD34845.1"/>
    </source>
</evidence>
<dbReference type="SMART" id="SM00173">
    <property type="entry name" value="RAS"/>
    <property type="match status" value="1"/>
</dbReference>
<sequence>MPTILRAKCIVTGDAGVGKSSICQVFHSDSSHFPKNYTMTVGVELLVKPVNIPDTRDQVELFLYDSAGKDVFSEQVTKFWEHPNLVMVVYDVTNEASFTNCVRWLERVYSVKPDVSLPGVLVANKTDLDQRRVVSPKQGKELALSKGLGYFECSADKVLIQNILGEVPWDVDNLSEKQLELNHQDQIDHGMTNSSTAIL</sequence>
<reference evidence="8 9" key="1">
    <citation type="submission" date="2018-04" db="EMBL/GenBank/DDBJ databases">
        <title>The genome of golden apple snail Pomacea canaliculata provides insight into stress tolerance and invasive adaptation.</title>
        <authorList>
            <person name="Liu C."/>
            <person name="Liu B."/>
            <person name="Ren Y."/>
            <person name="Zhang Y."/>
            <person name="Wang H."/>
            <person name="Li S."/>
            <person name="Jiang F."/>
            <person name="Yin L."/>
            <person name="Zhang G."/>
            <person name="Qian W."/>
            <person name="Fan W."/>
        </authorList>
    </citation>
    <scope>NUCLEOTIDE SEQUENCE [LARGE SCALE GENOMIC DNA]</scope>
    <source>
        <strain evidence="8">SZHN2017</strain>
        <tissue evidence="8">Muscle</tissue>
    </source>
</reference>
<dbReference type="PROSITE" id="PS51419">
    <property type="entry name" value="RAB"/>
    <property type="match status" value="1"/>
</dbReference>
<dbReference type="FunFam" id="3.40.50.300:FF:001684">
    <property type="entry name" value="Intraflagellar transport 27 homolog (Chlamydomonas)"/>
    <property type="match status" value="1"/>
</dbReference>
<dbReference type="Gene3D" id="3.40.50.300">
    <property type="entry name" value="P-loop containing nucleotide triphosphate hydrolases"/>
    <property type="match status" value="1"/>
</dbReference>
<keyword evidence="9" id="KW-1185">Reference proteome</keyword>
<protein>
    <recommendedName>
        <fullName evidence="10">SOCS box domain-containing protein</fullName>
    </recommendedName>
</protein>
<evidence type="ECO:0000256" key="1">
    <source>
        <dbReference type="ARBA" id="ARBA00004230"/>
    </source>
</evidence>
<dbReference type="GO" id="GO:0005525">
    <property type="term" value="F:GTP binding"/>
    <property type="evidence" value="ECO:0007669"/>
    <property type="project" value="UniProtKB-KW"/>
</dbReference>